<dbReference type="EMBL" id="CM051398">
    <property type="protein sequence ID" value="KAJ4717706.1"/>
    <property type="molecule type" value="Genomic_DNA"/>
</dbReference>
<protein>
    <submittedName>
        <fullName evidence="1">Ubiquitin-fold modifier-conjugating enzyme</fullName>
    </submittedName>
</protein>
<reference evidence="1 2" key="1">
    <citation type="journal article" date="2023" name="Science">
        <title>Complex scaffold remodeling in plant triterpene biosynthesis.</title>
        <authorList>
            <person name="De La Pena R."/>
            <person name="Hodgson H."/>
            <person name="Liu J.C."/>
            <person name="Stephenson M.J."/>
            <person name="Martin A.C."/>
            <person name="Owen C."/>
            <person name="Harkess A."/>
            <person name="Leebens-Mack J."/>
            <person name="Jimenez L.E."/>
            <person name="Osbourn A."/>
            <person name="Sattely E.S."/>
        </authorList>
    </citation>
    <scope>NUCLEOTIDE SEQUENCE [LARGE SCALE GENOMIC DNA]</scope>
    <source>
        <strain evidence="2">cv. JPN11</strain>
        <tissue evidence="1">Leaf</tissue>
    </source>
</reference>
<proteinExistence type="predicted"/>
<name>A0ACC1Y2V3_MELAZ</name>
<dbReference type="Proteomes" id="UP001164539">
    <property type="component" value="Chromosome 5"/>
</dbReference>
<gene>
    <name evidence="1" type="ORF">OWV82_009498</name>
</gene>
<evidence type="ECO:0000313" key="1">
    <source>
        <dbReference type="EMBL" id="KAJ4717706.1"/>
    </source>
</evidence>
<evidence type="ECO:0000313" key="2">
    <source>
        <dbReference type="Proteomes" id="UP001164539"/>
    </source>
</evidence>
<sequence length="162" mass="18645">MKNSPTLLNYEASDYGVHEFDPQVDFSQFLEEARQHAREVNFQASSRYSEESEKGKSGEHKKIKKSWKKCLFSWFKVEKKSKPGIEPENTSHISKPKKGHVSGPIYGSFRGDDTRQRRPSSGPIASFLNPIRKIESEIPYMCLDQLDNPHHVRSYAPVYLVT</sequence>
<accession>A0ACC1Y2V3</accession>
<organism evidence="1 2">
    <name type="scientific">Melia azedarach</name>
    <name type="common">Chinaberry tree</name>
    <dbReference type="NCBI Taxonomy" id="155640"/>
    <lineage>
        <taxon>Eukaryota</taxon>
        <taxon>Viridiplantae</taxon>
        <taxon>Streptophyta</taxon>
        <taxon>Embryophyta</taxon>
        <taxon>Tracheophyta</taxon>
        <taxon>Spermatophyta</taxon>
        <taxon>Magnoliopsida</taxon>
        <taxon>eudicotyledons</taxon>
        <taxon>Gunneridae</taxon>
        <taxon>Pentapetalae</taxon>
        <taxon>rosids</taxon>
        <taxon>malvids</taxon>
        <taxon>Sapindales</taxon>
        <taxon>Meliaceae</taxon>
        <taxon>Melia</taxon>
    </lineage>
</organism>
<comment type="caution">
    <text evidence="1">The sequence shown here is derived from an EMBL/GenBank/DDBJ whole genome shotgun (WGS) entry which is preliminary data.</text>
</comment>
<keyword evidence="2" id="KW-1185">Reference proteome</keyword>